<feature type="domain" description="SSD" evidence="7">
    <location>
        <begin position="307"/>
        <end position="433"/>
    </location>
</feature>
<proteinExistence type="predicted"/>
<dbReference type="Gene3D" id="1.20.1640.10">
    <property type="entry name" value="Multidrug efflux transporter AcrB transmembrane domain"/>
    <property type="match status" value="2"/>
</dbReference>
<comment type="subcellular location">
    <subcellularLocation>
        <location evidence="1">Cell membrane</location>
        <topology evidence="1">Multi-pass membrane protein</topology>
    </subcellularLocation>
</comment>
<dbReference type="InterPro" id="IPR050545">
    <property type="entry name" value="Mycobact_MmpL"/>
</dbReference>
<protein>
    <recommendedName>
        <fullName evidence="7">SSD domain-containing protein</fullName>
    </recommendedName>
</protein>
<reference evidence="8 9" key="1">
    <citation type="submission" date="2008-05" db="EMBL/GenBank/DDBJ databases">
        <title>Complete sequence of chromosome of Geobacter lovleyi SZ.</title>
        <authorList>
            <consortium name="US DOE Joint Genome Institute"/>
            <person name="Lucas S."/>
            <person name="Copeland A."/>
            <person name="Lapidus A."/>
            <person name="Glavina del Rio T."/>
            <person name="Dalin E."/>
            <person name="Tice H."/>
            <person name="Bruce D."/>
            <person name="Goodwin L."/>
            <person name="Pitluck S."/>
            <person name="Chertkov O."/>
            <person name="Meincke L."/>
            <person name="Brettin T."/>
            <person name="Detter J.C."/>
            <person name="Han C."/>
            <person name="Tapia R."/>
            <person name="Kuske C.R."/>
            <person name="Schmutz J."/>
            <person name="Larimer F."/>
            <person name="Land M."/>
            <person name="Hauser L."/>
            <person name="Kyrpides N."/>
            <person name="Mikhailova N."/>
            <person name="Sung Y."/>
            <person name="Fletcher K.E."/>
            <person name="Ritalahti K.M."/>
            <person name="Loeffler F.E."/>
            <person name="Richardson P."/>
        </authorList>
    </citation>
    <scope>NUCLEOTIDE SEQUENCE [LARGE SCALE GENOMIC DNA]</scope>
    <source>
        <strain evidence="9">ATCC BAA-1151 / DSM 17278 / SZ</strain>
    </source>
</reference>
<dbReference type="EMBL" id="CP001089">
    <property type="protein sequence ID" value="ACD95904.1"/>
    <property type="molecule type" value="Genomic_DNA"/>
</dbReference>
<dbReference type="GO" id="GO:0005886">
    <property type="term" value="C:plasma membrane"/>
    <property type="evidence" value="ECO:0007669"/>
    <property type="project" value="UniProtKB-SubCell"/>
</dbReference>
<evidence type="ECO:0000256" key="4">
    <source>
        <dbReference type="ARBA" id="ARBA00022989"/>
    </source>
</evidence>
<keyword evidence="3 6" id="KW-0812">Transmembrane</keyword>
<feature type="transmembrane region" description="Helical" evidence="6">
    <location>
        <begin position="334"/>
        <end position="352"/>
    </location>
</feature>
<dbReference type="eggNOG" id="COG4258">
    <property type="taxonomic scope" value="Bacteria"/>
</dbReference>
<feature type="transmembrane region" description="Helical" evidence="6">
    <location>
        <begin position="308"/>
        <end position="328"/>
    </location>
</feature>
<name>B3E483_TRIL1</name>
<evidence type="ECO:0000256" key="1">
    <source>
        <dbReference type="ARBA" id="ARBA00004651"/>
    </source>
</evidence>
<dbReference type="KEGG" id="glo:Glov_2188"/>
<keyword evidence="9" id="KW-1185">Reference proteome</keyword>
<gene>
    <name evidence="8" type="ordered locus">Glov_2188</name>
</gene>
<keyword evidence="5 6" id="KW-0472">Membrane</keyword>
<accession>B3E483</accession>
<evidence type="ECO:0000256" key="5">
    <source>
        <dbReference type="ARBA" id="ARBA00023136"/>
    </source>
</evidence>
<feature type="transmembrane region" description="Helical" evidence="6">
    <location>
        <begin position="408"/>
        <end position="431"/>
    </location>
</feature>
<dbReference type="STRING" id="398767.Glov_2188"/>
<feature type="transmembrane region" description="Helical" evidence="6">
    <location>
        <begin position="280"/>
        <end position="301"/>
    </location>
</feature>
<dbReference type="InterPro" id="IPR000731">
    <property type="entry name" value="SSD"/>
</dbReference>
<dbReference type="Proteomes" id="UP000002420">
    <property type="component" value="Chromosome"/>
</dbReference>
<dbReference type="PROSITE" id="PS50156">
    <property type="entry name" value="SSD"/>
    <property type="match status" value="1"/>
</dbReference>
<evidence type="ECO:0000256" key="2">
    <source>
        <dbReference type="ARBA" id="ARBA00022475"/>
    </source>
</evidence>
<organism evidence="8 9">
    <name type="scientific">Trichlorobacter lovleyi (strain ATCC BAA-1151 / DSM 17278 / SZ)</name>
    <name type="common">Geobacter lovleyi</name>
    <dbReference type="NCBI Taxonomy" id="398767"/>
    <lineage>
        <taxon>Bacteria</taxon>
        <taxon>Pseudomonadati</taxon>
        <taxon>Thermodesulfobacteriota</taxon>
        <taxon>Desulfuromonadia</taxon>
        <taxon>Geobacterales</taxon>
        <taxon>Geobacteraceae</taxon>
        <taxon>Trichlorobacter</taxon>
    </lineage>
</organism>
<dbReference type="Pfam" id="PF03176">
    <property type="entry name" value="MMPL"/>
    <property type="match status" value="2"/>
</dbReference>
<evidence type="ECO:0000313" key="9">
    <source>
        <dbReference type="Proteomes" id="UP000002420"/>
    </source>
</evidence>
<evidence type="ECO:0000256" key="6">
    <source>
        <dbReference type="SAM" id="Phobius"/>
    </source>
</evidence>
<feature type="transmembrane region" description="Helical" evidence="6">
    <location>
        <begin position="713"/>
        <end position="734"/>
    </location>
</feature>
<feature type="transmembrane region" description="Helical" evidence="6">
    <location>
        <begin position="33"/>
        <end position="54"/>
    </location>
</feature>
<feature type="transmembrane region" description="Helical" evidence="6">
    <location>
        <begin position="814"/>
        <end position="835"/>
    </location>
</feature>
<dbReference type="PANTHER" id="PTHR33406">
    <property type="entry name" value="MEMBRANE PROTEIN MJ1562-RELATED"/>
    <property type="match status" value="1"/>
</dbReference>
<dbReference type="SUPFAM" id="SSF82866">
    <property type="entry name" value="Multidrug efflux transporter AcrB transmembrane domain"/>
    <property type="match status" value="2"/>
</dbReference>
<evidence type="ECO:0000256" key="3">
    <source>
        <dbReference type="ARBA" id="ARBA00022692"/>
    </source>
</evidence>
<dbReference type="InterPro" id="IPR004869">
    <property type="entry name" value="MMPL_dom"/>
</dbReference>
<feature type="transmembrane region" description="Helical" evidence="6">
    <location>
        <begin position="688"/>
        <end position="707"/>
    </location>
</feature>
<evidence type="ECO:0000313" key="8">
    <source>
        <dbReference type="EMBL" id="ACD95904.1"/>
    </source>
</evidence>
<keyword evidence="4 6" id="KW-1133">Transmembrane helix</keyword>
<feature type="transmembrane region" description="Helical" evidence="6">
    <location>
        <begin position="783"/>
        <end position="802"/>
    </location>
</feature>
<dbReference type="PANTHER" id="PTHR33406:SF13">
    <property type="entry name" value="MEMBRANE PROTEIN YDFJ"/>
    <property type="match status" value="1"/>
</dbReference>
<dbReference type="AlphaFoldDB" id="B3E483"/>
<keyword evidence="2" id="KW-1003">Cell membrane</keyword>
<evidence type="ECO:0000259" key="7">
    <source>
        <dbReference type="PROSITE" id="PS50156"/>
    </source>
</evidence>
<feature type="transmembrane region" description="Helical" evidence="6">
    <location>
        <begin position="462"/>
        <end position="479"/>
    </location>
</feature>
<dbReference type="HOGENOM" id="CLU_009099_1_1_7"/>
<dbReference type="RefSeq" id="WP_012470240.1">
    <property type="nucleotide sequence ID" value="NC_010814.1"/>
</dbReference>
<sequence length="839" mass="90940">MFELLNRLLVWSNAQTIRHLGWIDRITRQSPRLVIVSLLALVFLSVSSLLTIHFETDIFRLFPADRPAMRLLLDSLEWSGGANQAYFLLEGDPAVLPAEASRLAERLRTLQVDGAPAFKRVVYRIYEESEARRFADLVAFSAAHPAAFVPLNNTPALLERFKPKAVDQALDQLTAELAGSIGASGVGLSLADPLGLRSLILPRLKAGSQALDMDPASPYFLSRDGRVLIMIAEPVKPVQEMAFARKLVAGINQARSGSPVKISCAGAHISAVIDEAAMKYNILSCILSSLVVVLGIFYAVYRRIWPTLMIPVVLAVGVLLALGTAGLFLSSIHIISFAFMALIIGLGTDYSIHLYDRFHTERVAGATTDQAVSLAVVDTGQGLFTAATTTALPFLALGWAEVRALSELGLLVGLGVIFSLYATLFLMPVLLRKTDTSDRLYRALPGLGLVRLWRLAGRWSRPLLWGAGGLVLFFFLLSLRTSFDGELKNLQPQHSEAFHAQELVEQHLNLAPKSLLVAVDGTSQAAVMQQNLAVEALAARLAAEGRLQAWSSLGQIMNRRADQEQIVARLQGTGFRADELAKKLYDKGFSVASFESYLNKLRANSLTSVLDESVIIAQLEASPLRGVVDRHLVHDRSGWHSLTYLYFKAGQLDQAGFVQELHKNVPSARVTGTDLVSQELLAAVRRSAVTGVSLGSLLVLALLLTHFKSLNGIVASLGPVLFGAVAMLGTMALVGMKLNFMNIMVLVTIVGMGSDYGLHIQHRCAEGLTEQQEQNFIQAARSVLLSALTTVAGFGSLAFTDYGAMSSIGWATNFGIGFTVLAALLLVPATLRLVITPRR</sequence>